<dbReference type="EMBL" id="KN824319">
    <property type="protein sequence ID" value="KIM24886.1"/>
    <property type="molecule type" value="Genomic_DNA"/>
</dbReference>
<gene>
    <name evidence="4" type="ORF">M408DRAFT_331554</name>
</gene>
<reference evidence="5" key="2">
    <citation type="submission" date="2015-01" db="EMBL/GenBank/DDBJ databases">
        <title>Evolutionary Origins and Diversification of the Mycorrhizal Mutualists.</title>
        <authorList>
            <consortium name="DOE Joint Genome Institute"/>
            <consortium name="Mycorrhizal Genomics Consortium"/>
            <person name="Kohler A."/>
            <person name="Kuo A."/>
            <person name="Nagy L.G."/>
            <person name="Floudas D."/>
            <person name="Copeland A."/>
            <person name="Barry K.W."/>
            <person name="Cichocki N."/>
            <person name="Veneault-Fourrey C."/>
            <person name="LaButti K."/>
            <person name="Lindquist E.A."/>
            <person name="Lipzen A."/>
            <person name="Lundell T."/>
            <person name="Morin E."/>
            <person name="Murat C."/>
            <person name="Riley R."/>
            <person name="Ohm R."/>
            <person name="Sun H."/>
            <person name="Tunlid A."/>
            <person name="Henrissat B."/>
            <person name="Grigoriev I.V."/>
            <person name="Hibbett D.S."/>
            <person name="Martin F."/>
        </authorList>
    </citation>
    <scope>NUCLEOTIDE SEQUENCE [LARGE SCALE GENOMIC DNA]</scope>
    <source>
        <strain evidence="5">MAFF 305830</strain>
    </source>
</reference>
<dbReference type="Proteomes" id="UP000054097">
    <property type="component" value="Unassembled WGS sequence"/>
</dbReference>
<dbReference type="Pfam" id="PF00106">
    <property type="entry name" value="adh_short"/>
    <property type="match status" value="1"/>
</dbReference>
<sequence length="133" mass="14313">MPFAAFQRTLLSNVIGPTLVYQHFHRFLMKSPRPVVANISSGAGSIGMDLGASAGAYSVSKSALNMLTYKMAKENPDAIFVALSPGWVKTDMGGTSAQIEVADSVKSMIRLLRNLKPQDSGLFMNREGKPLPP</sequence>
<dbReference type="PANTHER" id="PTHR43544:SF7">
    <property type="entry name" value="NADB-LER2"/>
    <property type="match status" value="1"/>
</dbReference>
<evidence type="ECO:0000256" key="1">
    <source>
        <dbReference type="ARBA" id="ARBA00006484"/>
    </source>
</evidence>
<reference evidence="4 5" key="1">
    <citation type="submission" date="2014-04" db="EMBL/GenBank/DDBJ databases">
        <authorList>
            <consortium name="DOE Joint Genome Institute"/>
            <person name="Kuo A."/>
            <person name="Zuccaro A."/>
            <person name="Kohler A."/>
            <person name="Nagy L.G."/>
            <person name="Floudas D."/>
            <person name="Copeland A."/>
            <person name="Barry K.W."/>
            <person name="Cichocki N."/>
            <person name="Veneault-Fourrey C."/>
            <person name="LaButti K."/>
            <person name="Lindquist E.A."/>
            <person name="Lipzen A."/>
            <person name="Lundell T."/>
            <person name="Morin E."/>
            <person name="Murat C."/>
            <person name="Sun H."/>
            <person name="Tunlid A."/>
            <person name="Henrissat B."/>
            <person name="Grigoriev I.V."/>
            <person name="Hibbett D.S."/>
            <person name="Martin F."/>
            <person name="Nordberg H.P."/>
            <person name="Cantor M.N."/>
            <person name="Hua S.X."/>
        </authorList>
    </citation>
    <scope>NUCLEOTIDE SEQUENCE [LARGE SCALE GENOMIC DNA]</scope>
    <source>
        <strain evidence="4 5">MAFF 305830</strain>
    </source>
</reference>
<keyword evidence="2" id="KW-0521">NADP</keyword>
<dbReference type="SUPFAM" id="SSF51735">
    <property type="entry name" value="NAD(P)-binding Rossmann-fold domains"/>
    <property type="match status" value="1"/>
</dbReference>
<evidence type="ECO:0000256" key="2">
    <source>
        <dbReference type="ARBA" id="ARBA00022857"/>
    </source>
</evidence>
<evidence type="ECO:0000313" key="4">
    <source>
        <dbReference type="EMBL" id="KIM24886.1"/>
    </source>
</evidence>
<evidence type="ECO:0000313" key="5">
    <source>
        <dbReference type="Proteomes" id="UP000054097"/>
    </source>
</evidence>
<dbReference type="Gene3D" id="3.40.50.720">
    <property type="entry name" value="NAD(P)-binding Rossmann-like Domain"/>
    <property type="match status" value="1"/>
</dbReference>
<dbReference type="InterPro" id="IPR051468">
    <property type="entry name" value="Fungal_SecMetab_SDRs"/>
</dbReference>
<keyword evidence="3" id="KW-0560">Oxidoreductase</keyword>
<name>A0A0C3B021_SERVB</name>
<dbReference type="OrthoDB" id="9876299at2759"/>
<organism evidence="4 5">
    <name type="scientific">Serendipita vermifera MAFF 305830</name>
    <dbReference type="NCBI Taxonomy" id="933852"/>
    <lineage>
        <taxon>Eukaryota</taxon>
        <taxon>Fungi</taxon>
        <taxon>Dikarya</taxon>
        <taxon>Basidiomycota</taxon>
        <taxon>Agaricomycotina</taxon>
        <taxon>Agaricomycetes</taxon>
        <taxon>Sebacinales</taxon>
        <taxon>Serendipitaceae</taxon>
        <taxon>Serendipita</taxon>
    </lineage>
</organism>
<dbReference type="AlphaFoldDB" id="A0A0C3B021"/>
<comment type="similarity">
    <text evidence="1">Belongs to the short-chain dehydrogenases/reductases (SDR) family.</text>
</comment>
<dbReference type="GO" id="GO:0016491">
    <property type="term" value="F:oxidoreductase activity"/>
    <property type="evidence" value="ECO:0007669"/>
    <property type="project" value="UniProtKB-KW"/>
</dbReference>
<evidence type="ECO:0008006" key="6">
    <source>
        <dbReference type="Google" id="ProtNLM"/>
    </source>
</evidence>
<dbReference type="HOGENOM" id="CLU_010194_9_7_1"/>
<protein>
    <recommendedName>
        <fullName evidence="6">C-factor</fullName>
    </recommendedName>
</protein>
<keyword evidence="5" id="KW-1185">Reference proteome</keyword>
<dbReference type="InterPro" id="IPR002347">
    <property type="entry name" value="SDR_fam"/>
</dbReference>
<proteinExistence type="inferred from homology"/>
<dbReference type="GO" id="GO:0005737">
    <property type="term" value="C:cytoplasm"/>
    <property type="evidence" value="ECO:0007669"/>
    <property type="project" value="TreeGrafter"/>
</dbReference>
<dbReference type="PANTHER" id="PTHR43544">
    <property type="entry name" value="SHORT-CHAIN DEHYDROGENASE/REDUCTASE"/>
    <property type="match status" value="1"/>
</dbReference>
<accession>A0A0C3B021</accession>
<evidence type="ECO:0000256" key="3">
    <source>
        <dbReference type="ARBA" id="ARBA00023002"/>
    </source>
</evidence>
<dbReference type="InterPro" id="IPR036291">
    <property type="entry name" value="NAD(P)-bd_dom_sf"/>
</dbReference>